<gene>
    <name evidence="1" type="ORF">SteCoe_11450</name>
</gene>
<dbReference type="AlphaFoldDB" id="A0A1R2CD18"/>
<keyword evidence="2" id="KW-1185">Reference proteome</keyword>
<sequence length="392" mass="45057">MGTCCNNNNKSEESRFSISLERPRSSINLQSLPIVNTVSSSDSSLFVHIDEIMAYENQSLKNDSCTKHQEDTPFITANSLDQAEFKCPCAGFFIWQTDIVFWYYEKYGNWNIHCNFCNSYFSKSAWKCSTCDKILCRNCGNAKGMHPLIEYCTNQHELIWTPNISAYYSEEYKKSTYICEICKRNKNEPSWSCRDCEYNICIHCGIIKCLVPPLNPLICDEKNPLVFNRRSNTSSLCSKCHETSGRNSYNCTSCNYSLCNSCSELTIRSIIPHPGLRCKRNHNLIVTKVDDIKAKSGKWLICMKCDNINMKYGYLCLICCECYCLKCGDDIVKMILNYTGVKCGKGHCLFWNPLYESNDSENICSVCWKKTYSGCFRCENCRINVCEDDVSR</sequence>
<dbReference type="EMBL" id="MPUH01000191">
    <property type="protein sequence ID" value="OMJ86901.1"/>
    <property type="molecule type" value="Genomic_DNA"/>
</dbReference>
<dbReference type="Proteomes" id="UP000187209">
    <property type="component" value="Unassembled WGS sequence"/>
</dbReference>
<dbReference type="SUPFAM" id="SSF57889">
    <property type="entry name" value="Cysteine-rich domain"/>
    <property type="match status" value="1"/>
</dbReference>
<reference evidence="1 2" key="1">
    <citation type="submission" date="2016-11" db="EMBL/GenBank/DDBJ databases">
        <title>The macronuclear genome of Stentor coeruleus: a giant cell with tiny introns.</title>
        <authorList>
            <person name="Slabodnick M."/>
            <person name="Ruby J.G."/>
            <person name="Reiff S.B."/>
            <person name="Swart E.C."/>
            <person name="Gosai S."/>
            <person name="Prabakaran S."/>
            <person name="Witkowska E."/>
            <person name="Larue G.E."/>
            <person name="Fisher S."/>
            <person name="Freeman R.M."/>
            <person name="Gunawardena J."/>
            <person name="Chu W."/>
            <person name="Stover N.A."/>
            <person name="Gregory B.D."/>
            <person name="Nowacki M."/>
            <person name="Derisi J."/>
            <person name="Roy S.W."/>
            <person name="Marshall W.F."/>
            <person name="Sood P."/>
        </authorList>
    </citation>
    <scope>NUCLEOTIDE SEQUENCE [LARGE SCALE GENOMIC DNA]</scope>
    <source>
        <strain evidence="1">WM001</strain>
    </source>
</reference>
<name>A0A1R2CD18_9CILI</name>
<evidence type="ECO:0000313" key="2">
    <source>
        <dbReference type="Proteomes" id="UP000187209"/>
    </source>
</evidence>
<protein>
    <submittedName>
        <fullName evidence="1">Uncharacterized protein</fullName>
    </submittedName>
</protein>
<dbReference type="InterPro" id="IPR046349">
    <property type="entry name" value="C1-like_sf"/>
</dbReference>
<accession>A0A1R2CD18</accession>
<evidence type="ECO:0000313" key="1">
    <source>
        <dbReference type="EMBL" id="OMJ86901.1"/>
    </source>
</evidence>
<proteinExistence type="predicted"/>
<organism evidence="1 2">
    <name type="scientific">Stentor coeruleus</name>
    <dbReference type="NCBI Taxonomy" id="5963"/>
    <lineage>
        <taxon>Eukaryota</taxon>
        <taxon>Sar</taxon>
        <taxon>Alveolata</taxon>
        <taxon>Ciliophora</taxon>
        <taxon>Postciliodesmatophora</taxon>
        <taxon>Heterotrichea</taxon>
        <taxon>Heterotrichida</taxon>
        <taxon>Stentoridae</taxon>
        <taxon>Stentor</taxon>
    </lineage>
</organism>
<comment type="caution">
    <text evidence="1">The sequence shown here is derived from an EMBL/GenBank/DDBJ whole genome shotgun (WGS) entry which is preliminary data.</text>
</comment>